<organism evidence="1 2">
    <name type="scientific">Pseudomassariella vexata</name>
    <dbReference type="NCBI Taxonomy" id="1141098"/>
    <lineage>
        <taxon>Eukaryota</taxon>
        <taxon>Fungi</taxon>
        <taxon>Dikarya</taxon>
        <taxon>Ascomycota</taxon>
        <taxon>Pezizomycotina</taxon>
        <taxon>Sordariomycetes</taxon>
        <taxon>Xylariomycetidae</taxon>
        <taxon>Amphisphaeriales</taxon>
        <taxon>Pseudomassariaceae</taxon>
        <taxon>Pseudomassariella</taxon>
    </lineage>
</organism>
<dbReference type="AlphaFoldDB" id="A0A1Y2E3F1"/>
<dbReference type="GeneID" id="63770076"/>
<name>A0A1Y2E3F1_9PEZI</name>
<reference evidence="1 2" key="1">
    <citation type="submission" date="2016-07" db="EMBL/GenBank/DDBJ databases">
        <title>Pervasive Adenine N6-methylation of Active Genes in Fungi.</title>
        <authorList>
            <consortium name="DOE Joint Genome Institute"/>
            <person name="Mondo S.J."/>
            <person name="Dannebaum R.O."/>
            <person name="Kuo R.C."/>
            <person name="Labutti K."/>
            <person name="Haridas S."/>
            <person name="Kuo A."/>
            <person name="Salamov A."/>
            <person name="Ahrendt S.R."/>
            <person name="Lipzen A."/>
            <person name="Sullivan W."/>
            <person name="Andreopoulos W.B."/>
            <person name="Clum A."/>
            <person name="Lindquist E."/>
            <person name="Daum C."/>
            <person name="Ramamoorthy G.K."/>
            <person name="Gryganskyi A."/>
            <person name="Culley D."/>
            <person name="Magnuson J.K."/>
            <person name="James T.Y."/>
            <person name="O'Malley M.A."/>
            <person name="Stajich J.E."/>
            <person name="Spatafora J.W."/>
            <person name="Visel A."/>
            <person name="Grigoriev I.V."/>
        </authorList>
    </citation>
    <scope>NUCLEOTIDE SEQUENCE [LARGE SCALE GENOMIC DNA]</scope>
    <source>
        <strain evidence="1 2">CBS 129021</strain>
    </source>
</reference>
<gene>
    <name evidence="1" type="ORF">BCR38DRAFT_172484</name>
</gene>
<dbReference type="Proteomes" id="UP000193689">
    <property type="component" value="Unassembled WGS sequence"/>
</dbReference>
<comment type="caution">
    <text evidence="1">The sequence shown here is derived from an EMBL/GenBank/DDBJ whole genome shotgun (WGS) entry which is preliminary data.</text>
</comment>
<dbReference type="EMBL" id="MCFJ01000005">
    <property type="protein sequence ID" value="ORY66073.1"/>
    <property type="molecule type" value="Genomic_DNA"/>
</dbReference>
<proteinExistence type="predicted"/>
<dbReference type="InParanoid" id="A0A1Y2E3F1"/>
<accession>A0A1Y2E3F1</accession>
<evidence type="ECO:0000313" key="1">
    <source>
        <dbReference type="EMBL" id="ORY66073.1"/>
    </source>
</evidence>
<dbReference type="RefSeq" id="XP_040717037.1">
    <property type="nucleotide sequence ID" value="XM_040853864.1"/>
</dbReference>
<protein>
    <submittedName>
        <fullName evidence="1">Uncharacterized protein</fullName>
    </submittedName>
</protein>
<sequence length="182" mass="20843">MDIDFPAHISPFAAYLRLSFAIARVNPGFMISSSHNKTTQHELFFLFKLPFGPHMEQHDNPILEQRGKINSGTFVDGKTTCRDETKHVYEEPSQFSLRNAAEAKVSEISAWNLDLLSESSNLTKLCNCFQLQGYRAQLSMVIRSDSMDRRAEHIWPLNCSMGRSQGISYRGFQMYISSQKLR</sequence>
<keyword evidence="2" id="KW-1185">Reference proteome</keyword>
<evidence type="ECO:0000313" key="2">
    <source>
        <dbReference type="Proteomes" id="UP000193689"/>
    </source>
</evidence>